<dbReference type="SFLD" id="SFLDS00003">
    <property type="entry name" value="Haloacid_Dehalogenase"/>
    <property type="match status" value="1"/>
</dbReference>
<dbReference type="Gene3D" id="1.10.150.240">
    <property type="entry name" value="Putative phosphatase, domain 2"/>
    <property type="match status" value="1"/>
</dbReference>
<keyword evidence="1" id="KW-0378">Hydrolase</keyword>
<dbReference type="GO" id="GO:0006281">
    <property type="term" value="P:DNA repair"/>
    <property type="evidence" value="ECO:0007669"/>
    <property type="project" value="TreeGrafter"/>
</dbReference>
<organism evidence="1 2">
    <name type="scientific">Rhizobium deserti</name>
    <dbReference type="NCBI Taxonomy" id="2547961"/>
    <lineage>
        <taxon>Bacteria</taxon>
        <taxon>Pseudomonadati</taxon>
        <taxon>Pseudomonadota</taxon>
        <taxon>Alphaproteobacteria</taxon>
        <taxon>Hyphomicrobiales</taxon>
        <taxon>Rhizobiaceae</taxon>
        <taxon>Rhizobium/Agrobacterium group</taxon>
        <taxon>Rhizobium</taxon>
    </lineage>
</organism>
<proteinExistence type="predicted"/>
<dbReference type="Gene3D" id="3.40.50.1000">
    <property type="entry name" value="HAD superfamily/HAD-like"/>
    <property type="match status" value="1"/>
</dbReference>
<evidence type="ECO:0000313" key="1">
    <source>
        <dbReference type="EMBL" id="TDK39511.1"/>
    </source>
</evidence>
<dbReference type="GO" id="GO:0008967">
    <property type="term" value="F:phosphoglycolate phosphatase activity"/>
    <property type="evidence" value="ECO:0007669"/>
    <property type="project" value="TreeGrafter"/>
</dbReference>
<dbReference type="RefSeq" id="WP_133314957.1">
    <property type="nucleotide sequence ID" value="NZ_SMTL01000001.1"/>
</dbReference>
<dbReference type="OrthoDB" id="9793014at2"/>
<gene>
    <name evidence="1" type="ORF">E2F50_05200</name>
</gene>
<evidence type="ECO:0000313" key="2">
    <source>
        <dbReference type="Proteomes" id="UP000295238"/>
    </source>
</evidence>
<dbReference type="InterPro" id="IPR036412">
    <property type="entry name" value="HAD-like_sf"/>
</dbReference>
<protein>
    <submittedName>
        <fullName evidence="1">HAD family hydrolase</fullName>
    </submittedName>
</protein>
<dbReference type="SFLD" id="SFLDG01135">
    <property type="entry name" value="C1.5.6:_HAD__Beta-PGM__Phospha"/>
    <property type="match status" value="1"/>
</dbReference>
<dbReference type="InterPro" id="IPR006439">
    <property type="entry name" value="HAD-SF_hydro_IA"/>
</dbReference>
<dbReference type="Pfam" id="PF00702">
    <property type="entry name" value="Hydrolase"/>
    <property type="match status" value="1"/>
</dbReference>
<accession>A0A4R5UNP6</accession>
<dbReference type="NCBIfam" id="TIGR01549">
    <property type="entry name" value="HAD-SF-IA-v1"/>
    <property type="match status" value="1"/>
</dbReference>
<dbReference type="InterPro" id="IPR050155">
    <property type="entry name" value="HAD-like_hydrolase_sf"/>
</dbReference>
<dbReference type="AlphaFoldDB" id="A0A4R5UNP6"/>
<comment type="caution">
    <text evidence="1">The sequence shown here is derived from an EMBL/GenBank/DDBJ whole genome shotgun (WGS) entry which is preliminary data.</text>
</comment>
<dbReference type="PANTHER" id="PTHR43434:SF16">
    <property type="entry name" value="BLL8046 PROTEIN"/>
    <property type="match status" value="1"/>
</dbReference>
<keyword evidence="2" id="KW-1185">Reference proteome</keyword>
<dbReference type="GO" id="GO:0005829">
    <property type="term" value="C:cytosol"/>
    <property type="evidence" value="ECO:0007669"/>
    <property type="project" value="TreeGrafter"/>
</dbReference>
<reference evidence="1 2" key="1">
    <citation type="submission" date="2019-03" db="EMBL/GenBank/DDBJ databases">
        <title>Rhizobium sp. nov., an bacterium isolated from biocrust in Mu Us Desert.</title>
        <authorList>
            <person name="Lixiong L."/>
        </authorList>
    </citation>
    <scope>NUCLEOTIDE SEQUENCE [LARGE SCALE GENOMIC DNA]</scope>
    <source>
        <strain evidence="1 2">SPY-1</strain>
    </source>
</reference>
<dbReference type="InterPro" id="IPR023214">
    <property type="entry name" value="HAD_sf"/>
</dbReference>
<dbReference type="SFLD" id="SFLDG01129">
    <property type="entry name" value="C1.5:_HAD__Beta-PGM__Phosphata"/>
    <property type="match status" value="1"/>
</dbReference>
<dbReference type="SUPFAM" id="SSF56784">
    <property type="entry name" value="HAD-like"/>
    <property type="match status" value="1"/>
</dbReference>
<dbReference type="InterPro" id="IPR023198">
    <property type="entry name" value="PGP-like_dom2"/>
</dbReference>
<dbReference type="Proteomes" id="UP000295238">
    <property type="component" value="Unassembled WGS sequence"/>
</dbReference>
<name>A0A4R5UNP6_9HYPH</name>
<sequence length="221" mass="23461">MQIKAILFDIDGTLVDSNDMHVDAWQAAFADTGREFDRSVIHGQIGKGADMLLPALVPDLDEAGQKKLGEAEGEIFKARFLDEVKPFGSAHDLLAHAHGRGQKVVLATSSSQDQLHHYLDLLDVRDLVDATTSSADVENTKPAPDIFATALAKLPGISAPETLVVGDTPYDVEAARRCGISAIALRSGGFPDAVLEEAGALAIYDNVAALLADYDNSPLGQ</sequence>
<dbReference type="PANTHER" id="PTHR43434">
    <property type="entry name" value="PHOSPHOGLYCOLATE PHOSPHATASE"/>
    <property type="match status" value="1"/>
</dbReference>
<dbReference type="EMBL" id="SMTL01000001">
    <property type="protein sequence ID" value="TDK39511.1"/>
    <property type="molecule type" value="Genomic_DNA"/>
</dbReference>
<dbReference type="NCBIfam" id="TIGR01509">
    <property type="entry name" value="HAD-SF-IA-v3"/>
    <property type="match status" value="1"/>
</dbReference>